<sequence length="624" mass="70885">MLPHITPRQSVSENASATVRGHEADARISSTVSGYTRRSAPETTHSLFSGASSASFSSFSSSSLGIMGNGSTGTTTPWLTTALTAATQRQNIRLEALLALMNRAANPGTDAFARLAEDGTENSGFDVVDRAVRFEKSLSEIQKLLEYAKNLDDATLDADLTVMSMEQARRGRPSTSPLLVSQQYKEVSTQQQSHLFDHASTGGGDAGGRNRYGRKPMKLIEDELNKRIELLKSNQGEWEAFQEKILEYQKDSSVSNNIIKQNKEMLAAFFPEMRQKAIESYQFNQERHREMVLKKKRSIEKALLKKKLEAVIKKDSMIEQGKKREKDENGRGQLAQKKWFIVIATAARVGYIQRIVEENRLKNMKKLTEGHSARVIQKHWRKYAHRKAELRKQEALEKIGQVFHFYILRRRMEAKYLAADKIRQFFKDVHDVSKLMKVVQKYRFSVIGAQRIVRRKLEIRNAQVAVLLKYWDKLEPTWWAQRKMHGGTAGSTGSLDGEKAKNGKPSKKKGKKPKEDEKDKEKSDKEKGPVLKVSEAVRVNLVTEDLLVRKKAFRKTQDAHREQMAKYAADLKKVPAKRTLFTGIKAKVEAKPEEDKNAPKKPVFKLLPSVPDMYQIINKGFLSH</sequence>
<feature type="compositionally biased region" description="Basic residues" evidence="1">
    <location>
        <begin position="502"/>
        <end position="512"/>
    </location>
</feature>
<feature type="compositionally biased region" description="Polar residues" evidence="1">
    <location>
        <begin position="7"/>
        <end position="17"/>
    </location>
</feature>
<comment type="caution">
    <text evidence="2">The sequence shown here is derived from an EMBL/GenBank/DDBJ whole genome shotgun (WGS) entry which is preliminary data.</text>
</comment>
<keyword evidence="3" id="KW-1185">Reference proteome</keyword>
<gene>
    <name evidence="2" type="ORF">CcCBS67573_g01809</name>
</gene>
<proteinExistence type="predicted"/>
<feature type="region of interest" description="Disordered" evidence="1">
    <location>
        <begin position="1"/>
        <end position="40"/>
    </location>
</feature>
<evidence type="ECO:0000313" key="2">
    <source>
        <dbReference type="EMBL" id="TPX76902.1"/>
    </source>
</evidence>
<dbReference type="OrthoDB" id="2162900at2759"/>
<name>A0A507FKY7_9FUNG</name>
<feature type="region of interest" description="Disordered" evidence="1">
    <location>
        <begin position="485"/>
        <end position="529"/>
    </location>
</feature>
<organism evidence="2 3">
    <name type="scientific">Chytriomyces confervae</name>
    <dbReference type="NCBI Taxonomy" id="246404"/>
    <lineage>
        <taxon>Eukaryota</taxon>
        <taxon>Fungi</taxon>
        <taxon>Fungi incertae sedis</taxon>
        <taxon>Chytridiomycota</taxon>
        <taxon>Chytridiomycota incertae sedis</taxon>
        <taxon>Chytridiomycetes</taxon>
        <taxon>Chytridiales</taxon>
        <taxon>Chytriomycetaceae</taxon>
        <taxon>Chytriomyces</taxon>
    </lineage>
</organism>
<protein>
    <submittedName>
        <fullName evidence="2">Uncharacterized protein</fullName>
    </submittedName>
</protein>
<dbReference type="AlphaFoldDB" id="A0A507FKY7"/>
<dbReference type="EMBL" id="QEAP01000033">
    <property type="protein sequence ID" value="TPX76902.1"/>
    <property type="molecule type" value="Genomic_DNA"/>
</dbReference>
<evidence type="ECO:0000313" key="3">
    <source>
        <dbReference type="Proteomes" id="UP000320333"/>
    </source>
</evidence>
<reference evidence="2 3" key="1">
    <citation type="journal article" date="2019" name="Sci. Rep.">
        <title>Comparative genomics of chytrid fungi reveal insights into the obligate biotrophic and pathogenic lifestyle of Synchytrium endobioticum.</title>
        <authorList>
            <person name="van de Vossenberg B.T.L.H."/>
            <person name="Warris S."/>
            <person name="Nguyen H.D.T."/>
            <person name="van Gent-Pelzer M.P.E."/>
            <person name="Joly D.L."/>
            <person name="van de Geest H.C."/>
            <person name="Bonants P.J.M."/>
            <person name="Smith D.S."/>
            <person name="Levesque C.A."/>
            <person name="van der Lee T.A.J."/>
        </authorList>
    </citation>
    <scope>NUCLEOTIDE SEQUENCE [LARGE SCALE GENOMIC DNA]</scope>
    <source>
        <strain evidence="2 3">CBS 675.73</strain>
    </source>
</reference>
<evidence type="ECO:0000256" key="1">
    <source>
        <dbReference type="SAM" id="MobiDB-lite"/>
    </source>
</evidence>
<feature type="compositionally biased region" description="Polar residues" evidence="1">
    <location>
        <begin position="28"/>
        <end position="40"/>
    </location>
</feature>
<accession>A0A507FKY7</accession>
<feature type="compositionally biased region" description="Basic and acidic residues" evidence="1">
    <location>
        <begin position="513"/>
        <end position="529"/>
    </location>
</feature>
<dbReference type="Proteomes" id="UP000320333">
    <property type="component" value="Unassembled WGS sequence"/>
</dbReference>